<feature type="transmembrane region" description="Helical" evidence="5">
    <location>
        <begin position="150"/>
        <end position="167"/>
    </location>
</feature>
<protein>
    <submittedName>
        <fullName evidence="6 7">Symporter</fullName>
    </submittedName>
</protein>
<feature type="transmembrane region" description="Helical" evidence="5">
    <location>
        <begin position="244"/>
        <end position="265"/>
    </location>
</feature>
<name>A0A2N0B438_9LEPT</name>
<evidence type="ECO:0000256" key="5">
    <source>
        <dbReference type="SAM" id="Phobius"/>
    </source>
</evidence>
<dbReference type="EMBL" id="NPEF02000027">
    <property type="protein sequence ID" value="MDV6237562.1"/>
    <property type="molecule type" value="Genomic_DNA"/>
</dbReference>
<organism evidence="7">
    <name type="scientific">Leptospira ellisii</name>
    <dbReference type="NCBI Taxonomy" id="2023197"/>
    <lineage>
        <taxon>Bacteria</taxon>
        <taxon>Pseudomonadati</taxon>
        <taxon>Spirochaetota</taxon>
        <taxon>Spirochaetia</taxon>
        <taxon>Leptospirales</taxon>
        <taxon>Leptospiraceae</taxon>
        <taxon>Leptospira</taxon>
    </lineage>
</organism>
<keyword evidence="4 5" id="KW-0472">Membrane</keyword>
<feature type="transmembrane region" description="Helical" evidence="5">
    <location>
        <begin position="188"/>
        <end position="207"/>
    </location>
</feature>
<dbReference type="PANTHER" id="PTHR10361">
    <property type="entry name" value="SODIUM-BILE ACID COTRANSPORTER"/>
    <property type="match status" value="1"/>
</dbReference>
<dbReference type="Proteomes" id="UP000232122">
    <property type="component" value="Unassembled WGS sequence"/>
</dbReference>
<feature type="transmembrane region" description="Helical" evidence="5">
    <location>
        <begin position="271"/>
        <end position="293"/>
    </location>
</feature>
<dbReference type="InterPro" id="IPR002657">
    <property type="entry name" value="BilAc:Na_symport/Acr3"/>
</dbReference>
<gene>
    <name evidence="6" type="ORF">CH379_018170</name>
    <name evidence="7" type="ORF">CH379_19320</name>
</gene>
<sequence>MTELDSIRINFNESGLIFLNILLGLIMFGIALELKPKDFRLLFEKPRASLTGIVSQFVLFPLTTYLLLWILQPPPGVALGMLLVAACPGGNISNFITMVAKGNTALSISLTAFSSSLAIVATPFNFFFWGSLYPPVQTALREISLDPWDVFKAVLVILLIPIGLGISTKRFLPNVAAKIEKPLKILSALIFAAFLVVALAANFSIFLRVIHKVFLYVFLMNAAGFTLGYFFAKAMRLDEKDARCISIETGIQNSGLGLVLIFAFFNGQGSMAIIAATWGIWHAIAGALLAWFWSKRTANLGPQTQAVSEGS</sequence>
<dbReference type="Pfam" id="PF01758">
    <property type="entry name" value="SBF"/>
    <property type="match status" value="1"/>
</dbReference>
<evidence type="ECO:0000256" key="2">
    <source>
        <dbReference type="ARBA" id="ARBA00022692"/>
    </source>
</evidence>
<evidence type="ECO:0000313" key="6">
    <source>
        <dbReference type="EMBL" id="MDV6237562.1"/>
    </source>
</evidence>
<dbReference type="OrthoDB" id="9806785at2"/>
<dbReference type="GO" id="GO:0016020">
    <property type="term" value="C:membrane"/>
    <property type="evidence" value="ECO:0007669"/>
    <property type="project" value="UniProtKB-SubCell"/>
</dbReference>
<reference evidence="7" key="1">
    <citation type="submission" date="2017-07" db="EMBL/GenBank/DDBJ databases">
        <title>Leptospira spp. isolated from tropical soils.</title>
        <authorList>
            <person name="Thibeaux R."/>
            <person name="Iraola G."/>
            <person name="Ferres I."/>
            <person name="Bierque E."/>
            <person name="Girault D."/>
            <person name="Soupe-Gilbert M.-E."/>
            <person name="Picardeau M."/>
            <person name="Goarant C."/>
        </authorList>
    </citation>
    <scope>NUCLEOTIDE SEQUENCE [LARGE SCALE GENOMIC DNA]</scope>
    <source>
        <strain evidence="7">ATI7-C-A5</strain>
    </source>
</reference>
<comment type="caution">
    <text evidence="7">The sequence shown here is derived from an EMBL/GenBank/DDBJ whole genome shotgun (WGS) entry which is preliminary data.</text>
</comment>
<dbReference type="RefSeq" id="WP_100765735.1">
    <property type="nucleotide sequence ID" value="NZ_NPEF02000027.1"/>
</dbReference>
<feature type="transmembrane region" description="Helical" evidence="5">
    <location>
        <begin position="213"/>
        <end position="232"/>
    </location>
</feature>
<feature type="transmembrane region" description="Helical" evidence="5">
    <location>
        <begin position="15"/>
        <end position="32"/>
    </location>
</feature>
<accession>A0A2N0B438</accession>
<evidence type="ECO:0000313" key="7">
    <source>
        <dbReference type="EMBL" id="PJZ91320.1"/>
    </source>
</evidence>
<feature type="transmembrane region" description="Helical" evidence="5">
    <location>
        <begin position="77"/>
        <end position="96"/>
    </location>
</feature>
<dbReference type="AlphaFoldDB" id="A0A2N0B438"/>
<proteinExistence type="predicted"/>
<dbReference type="PANTHER" id="PTHR10361:SF28">
    <property type="entry name" value="P3 PROTEIN-RELATED"/>
    <property type="match status" value="1"/>
</dbReference>
<keyword evidence="3 5" id="KW-1133">Transmembrane helix</keyword>
<dbReference type="EMBL" id="NPEF01000311">
    <property type="protein sequence ID" value="PJZ91320.1"/>
    <property type="molecule type" value="Genomic_DNA"/>
</dbReference>
<evidence type="ECO:0000256" key="1">
    <source>
        <dbReference type="ARBA" id="ARBA00004141"/>
    </source>
</evidence>
<keyword evidence="2 5" id="KW-0812">Transmembrane</keyword>
<evidence type="ECO:0000256" key="4">
    <source>
        <dbReference type="ARBA" id="ARBA00023136"/>
    </source>
</evidence>
<evidence type="ECO:0000256" key="3">
    <source>
        <dbReference type="ARBA" id="ARBA00022989"/>
    </source>
</evidence>
<feature type="transmembrane region" description="Helical" evidence="5">
    <location>
        <begin position="108"/>
        <end position="130"/>
    </location>
</feature>
<dbReference type="InterPro" id="IPR004710">
    <property type="entry name" value="Bilac:Na_transpt"/>
</dbReference>
<feature type="transmembrane region" description="Helical" evidence="5">
    <location>
        <begin position="53"/>
        <end position="71"/>
    </location>
</feature>
<comment type="subcellular location">
    <subcellularLocation>
        <location evidence="1">Membrane</location>
        <topology evidence="1">Multi-pass membrane protein</topology>
    </subcellularLocation>
</comment>
<reference evidence="6" key="3">
    <citation type="submission" date="2023-10" db="EMBL/GenBank/DDBJ databases">
        <authorList>
            <person name="Picardeau M."/>
            <person name="Thibeaux R."/>
        </authorList>
    </citation>
    <scope>NUCLEOTIDE SEQUENCE</scope>
    <source>
        <strain evidence="6">ATI7-C-A5</strain>
    </source>
</reference>
<keyword evidence="8" id="KW-1185">Reference proteome</keyword>
<dbReference type="Gene3D" id="1.20.1530.20">
    <property type="match status" value="1"/>
</dbReference>
<dbReference type="InterPro" id="IPR038770">
    <property type="entry name" value="Na+/solute_symporter_sf"/>
</dbReference>
<reference evidence="6 8" key="2">
    <citation type="journal article" date="2018" name="Microb. Genom.">
        <title>Deciphering the unexplored Leptospira diversity from soils uncovers genomic evolution to virulence.</title>
        <authorList>
            <person name="Thibeaux R."/>
            <person name="Iraola G."/>
            <person name="Ferres I."/>
            <person name="Bierque E."/>
            <person name="Girault D."/>
            <person name="Soupe-Gilbert M.E."/>
            <person name="Picardeau M."/>
            <person name="Goarant C."/>
        </authorList>
    </citation>
    <scope>NUCLEOTIDE SEQUENCE [LARGE SCALE GENOMIC DNA]</scope>
    <source>
        <strain evidence="6 8">ATI7-C-A5</strain>
    </source>
</reference>
<evidence type="ECO:0000313" key="8">
    <source>
        <dbReference type="Proteomes" id="UP000232122"/>
    </source>
</evidence>